<protein>
    <submittedName>
        <fullName evidence="1">Uncharacterized protein</fullName>
    </submittedName>
</protein>
<dbReference type="AlphaFoldDB" id="E9FWA1"/>
<evidence type="ECO:0000313" key="1">
    <source>
        <dbReference type="EMBL" id="EFX88689.1"/>
    </source>
</evidence>
<dbReference type="HOGENOM" id="CLU_2888005_0_0_1"/>
<organism evidence="1 2">
    <name type="scientific">Daphnia pulex</name>
    <name type="common">Water flea</name>
    <dbReference type="NCBI Taxonomy" id="6669"/>
    <lineage>
        <taxon>Eukaryota</taxon>
        <taxon>Metazoa</taxon>
        <taxon>Ecdysozoa</taxon>
        <taxon>Arthropoda</taxon>
        <taxon>Crustacea</taxon>
        <taxon>Branchiopoda</taxon>
        <taxon>Diplostraca</taxon>
        <taxon>Cladocera</taxon>
        <taxon>Anomopoda</taxon>
        <taxon>Daphniidae</taxon>
        <taxon>Daphnia</taxon>
    </lineage>
</organism>
<accession>E9FWA1</accession>
<dbReference type="InParanoid" id="E9FWA1"/>
<evidence type="ECO:0000313" key="2">
    <source>
        <dbReference type="Proteomes" id="UP000000305"/>
    </source>
</evidence>
<dbReference type="KEGG" id="dpx:DAPPUDRAFT_233983"/>
<sequence length="63" mass="7215">MARCRPFGIATHGRSSAIGRDDAQELMPLGPLHHLPVNKDKRFGQQMLGDDWDFYYCIRQSPL</sequence>
<proteinExistence type="predicted"/>
<reference evidence="1 2" key="1">
    <citation type="journal article" date="2011" name="Science">
        <title>The ecoresponsive genome of Daphnia pulex.</title>
        <authorList>
            <person name="Colbourne J.K."/>
            <person name="Pfrender M.E."/>
            <person name="Gilbert D."/>
            <person name="Thomas W.K."/>
            <person name="Tucker A."/>
            <person name="Oakley T.H."/>
            <person name="Tokishita S."/>
            <person name="Aerts A."/>
            <person name="Arnold G.J."/>
            <person name="Basu M.K."/>
            <person name="Bauer D.J."/>
            <person name="Caceres C.E."/>
            <person name="Carmel L."/>
            <person name="Casola C."/>
            <person name="Choi J.H."/>
            <person name="Detter J.C."/>
            <person name="Dong Q."/>
            <person name="Dusheyko S."/>
            <person name="Eads B.D."/>
            <person name="Frohlich T."/>
            <person name="Geiler-Samerotte K.A."/>
            <person name="Gerlach D."/>
            <person name="Hatcher P."/>
            <person name="Jogdeo S."/>
            <person name="Krijgsveld J."/>
            <person name="Kriventseva E.V."/>
            <person name="Kultz D."/>
            <person name="Laforsch C."/>
            <person name="Lindquist E."/>
            <person name="Lopez J."/>
            <person name="Manak J.R."/>
            <person name="Muller J."/>
            <person name="Pangilinan J."/>
            <person name="Patwardhan R.P."/>
            <person name="Pitluck S."/>
            <person name="Pritham E.J."/>
            <person name="Rechtsteiner A."/>
            <person name="Rho M."/>
            <person name="Rogozin I.B."/>
            <person name="Sakarya O."/>
            <person name="Salamov A."/>
            <person name="Schaack S."/>
            <person name="Shapiro H."/>
            <person name="Shiga Y."/>
            <person name="Skalitzky C."/>
            <person name="Smith Z."/>
            <person name="Souvorov A."/>
            <person name="Sung W."/>
            <person name="Tang Z."/>
            <person name="Tsuchiya D."/>
            <person name="Tu H."/>
            <person name="Vos H."/>
            <person name="Wang M."/>
            <person name="Wolf Y.I."/>
            <person name="Yamagata H."/>
            <person name="Yamada T."/>
            <person name="Ye Y."/>
            <person name="Shaw J.R."/>
            <person name="Andrews J."/>
            <person name="Crease T.J."/>
            <person name="Tang H."/>
            <person name="Lucas S.M."/>
            <person name="Robertson H.M."/>
            <person name="Bork P."/>
            <person name="Koonin E.V."/>
            <person name="Zdobnov E.M."/>
            <person name="Grigoriev I.V."/>
            <person name="Lynch M."/>
            <person name="Boore J.L."/>
        </authorList>
    </citation>
    <scope>NUCLEOTIDE SEQUENCE [LARGE SCALE GENOMIC DNA]</scope>
</reference>
<keyword evidence="2" id="KW-1185">Reference proteome</keyword>
<dbReference type="EMBL" id="GL732525">
    <property type="protein sequence ID" value="EFX88689.1"/>
    <property type="molecule type" value="Genomic_DNA"/>
</dbReference>
<dbReference type="Proteomes" id="UP000000305">
    <property type="component" value="Unassembled WGS sequence"/>
</dbReference>
<name>E9FWA1_DAPPU</name>
<gene>
    <name evidence="1" type="ORF">DAPPUDRAFT_233983</name>
</gene>